<evidence type="ECO:0000256" key="5">
    <source>
        <dbReference type="ARBA" id="ARBA00007383"/>
    </source>
</evidence>
<feature type="binding site" evidence="12">
    <location>
        <position position="36"/>
    </location>
    <ligand>
        <name>a divalent metal cation</name>
        <dbReference type="ChEBI" id="CHEBI:60240"/>
    </ligand>
</feature>
<dbReference type="SUPFAM" id="SSF53098">
    <property type="entry name" value="Ribonuclease H-like"/>
    <property type="match status" value="1"/>
</dbReference>
<dbReference type="PANTHER" id="PTHR10954:SF18">
    <property type="entry name" value="RIBONUCLEASE HII"/>
    <property type="match status" value="1"/>
</dbReference>
<dbReference type="Pfam" id="PF01351">
    <property type="entry name" value="RNase_HII"/>
    <property type="match status" value="1"/>
</dbReference>
<protein>
    <recommendedName>
        <fullName evidence="13">Ribonuclease</fullName>
        <ecNumber evidence="13">3.1.26.4</ecNumber>
    </recommendedName>
</protein>
<evidence type="ECO:0000256" key="3">
    <source>
        <dbReference type="ARBA" id="ARBA00004065"/>
    </source>
</evidence>
<dbReference type="KEGG" id="rmar:GBA65_10865"/>
<feature type="domain" description="RNase H type-2" evidence="14">
    <location>
        <begin position="30"/>
        <end position="210"/>
    </location>
</feature>
<dbReference type="InterPro" id="IPR036397">
    <property type="entry name" value="RNaseH_sf"/>
</dbReference>
<reference evidence="15 16" key="1">
    <citation type="submission" date="2019-10" db="EMBL/GenBank/DDBJ databases">
        <title>Rubrobacter sp nov SCSIO 52915 isolated from a deep-sea sediment in the South China Sea.</title>
        <authorList>
            <person name="Chen R.W."/>
        </authorList>
    </citation>
    <scope>NUCLEOTIDE SEQUENCE [LARGE SCALE GENOMIC DNA]</scope>
    <source>
        <strain evidence="15 16">SCSIO 52915</strain>
    </source>
</reference>
<keyword evidence="9 12" id="KW-0255">Endonuclease</keyword>
<evidence type="ECO:0000259" key="14">
    <source>
        <dbReference type="PROSITE" id="PS51975"/>
    </source>
</evidence>
<comment type="subcellular location">
    <subcellularLocation>
        <location evidence="4">Cytoplasm</location>
    </subcellularLocation>
</comment>
<dbReference type="GO" id="GO:0006298">
    <property type="term" value="P:mismatch repair"/>
    <property type="evidence" value="ECO:0007669"/>
    <property type="project" value="TreeGrafter"/>
</dbReference>
<dbReference type="InterPro" id="IPR024567">
    <property type="entry name" value="RNase_HII/HIII_dom"/>
</dbReference>
<feature type="binding site" evidence="12">
    <location>
        <position position="127"/>
    </location>
    <ligand>
        <name>a divalent metal cation</name>
        <dbReference type="ChEBI" id="CHEBI:60240"/>
    </ligand>
</feature>
<keyword evidence="6" id="KW-0963">Cytoplasm</keyword>
<evidence type="ECO:0000256" key="2">
    <source>
        <dbReference type="ARBA" id="ARBA00001946"/>
    </source>
</evidence>
<dbReference type="GO" id="GO:0004523">
    <property type="term" value="F:RNA-DNA hybrid ribonuclease activity"/>
    <property type="evidence" value="ECO:0007669"/>
    <property type="project" value="UniProtKB-UniRule"/>
</dbReference>
<keyword evidence="10 12" id="KW-0378">Hydrolase</keyword>
<dbReference type="EMBL" id="CP045121">
    <property type="protein sequence ID" value="QIN78939.1"/>
    <property type="molecule type" value="Genomic_DNA"/>
</dbReference>
<comment type="cofactor">
    <cofactor evidence="12">
        <name>Mn(2+)</name>
        <dbReference type="ChEBI" id="CHEBI:29035"/>
    </cofactor>
    <cofactor evidence="12">
        <name>Mg(2+)</name>
        <dbReference type="ChEBI" id="CHEBI:18420"/>
    </cofactor>
    <text evidence="12">Manganese or magnesium. Binds 1 divalent metal ion per monomer in the absence of substrate. May bind a second metal ion after substrate binding.</text>
</comment>
<evidence type="ECO:0000256" key="12">
    <source>
        <dbReference type="PROSITE-ProRule" id="PRU01319"/>
    </source>
</evidence>
<evidence type="ECO:0000313" key="15">
    <source>
        <dbReference type="EMBL" id="QIN78939.1"/>
    </source>
</evidence>
<evidence type="ECO:0000256" key="7">
    <source>
        <dbReference type="ARBA" id="ARBA00022722"/>
    </source>
</evidence>
<dbReference type="GO" id="GO:0043137">
    <property type="term" value="P:DNA replication, removal of RNA primer"/>
    <property type="evidence" value="ECO:0007669"/>
    <property type="project" value="TreeGrafter"/>
</dbReference>
<dbReference type="EC" id="3.1.26.4" evidence="13"/>
<organism evidence="15 16">
    <name type="scientific">Rubrobacter marinus</name>
    <dbReference type="NCBI Taxonomy" id="2653852"/>
    <lineage>
        <taxon>Bacteria</taxon>
        <taxon>Bacillati</taxon>
        <taxon>Actinomycetota</taxon>
        <taxon>Rubrobacteria</taxon>
        <taxon>Rubrobacterales</taxon>
        <taxon>Rubrobacteraceae</taxon>
        <taxon>Rubrobacter</taxon>
    </lineage>
</organism>
<evidence type="ECO:0000256" key="6">
    <source>
        <dbReference type="ARBA" id="ARBA00022490"/>
    </source>
</evidence>
<feature type="binding site" evidence="12">
    <location>
        <position position="37"/>
    </location>
    <ligand>
        <name>a divalent metal cation</name>
        <dbReference type="ChEBI" id="CHEBI:60240"/>
    </ligand>
</feature>
<comment type="similarity">
    <text evidence="5 13">Belongs to the RNase HII family.</text>
</comment>
<comment type="function">
    <text evidence="3 13">Endonuclease that specifically degrades the RNA of RNA-DNA hybrids.</text>
</comment>
<dbReference type="CDD" id="cd07182">
    <property type="entry name" value="RNase_HII_bacteria_HII_like"/>
    <property type="match status" value="1"/>
</dbReference>
<evidence type="ECO:0000256" key="9">
    <source>
        <dbReference type="ARBA" id="ARBA00022759"/>
    </source>
</evidence>
<dbReference type="Proteomes" id="UP000502706">
    <property type="component" value="Chromosome"/>
</dbReference>
<evidence type="ECO:0000256" key="8">
    <source>
        <dbReference type="ARBA" id="ARBA00022723"/>
    </source>
</evidence>
<dbReference type="GO" id="GO:0032299">
    <property type="term" value="C:ribonuclease H2 complex"/>
    <property type="evidence" value="ECO:0007669"/>
    <property type="project" value="TreeGrafter"/>
</dbReference>
<evidence type="ECO:0000256" key="13">
    <source>
        <dbReference type="RuleBase" id="RU003515"/>
    </source>
</evidence>
<dbReference type="GO" id="GO:0005737">
    <property type="term" value="C:cytoplasm"/>
    <property type="evidence" value="ECO:0007669"/>
    <property type="project" value="UniProtKB-SubCell"/>
</dbReference>
<dbReference type="PROSITE" id="PS51975">
    <property type="entry name" value="RNASE_H_2"/>
    <property type="match status" value="1"/>
</dbReference>
<comment type="catalytic activity">
    <reaction evidence="1 12 13">
        <text>Endonucleolytic cleavage to 5'-phosphomonoester.</text>
        <dbReference type="EC" id="3.1.26.4"/>
    </reaction>
</comment>
<dbReference type="InterPro" id="IPR012337">
    <property type="entry name" value="RNaseH-like_sf"/>
</dbReference>
<accession>A0A6G8PXJ4</accession>
<comment type="cofactor">
    <cofactor evidence="2">
        <name>Mg(2+)</name>
        <dbReference type="ChEBI" id="CHEBI:18420"/>
    </cofactor>
</comment>
<name>A0A6G8PXJ4_9ACTN</name>
<dbReference type="GO" id="GO:0003723">
    <property type="term" value="F:RNA binding"/>
    <property type="evidence" value="ECO:0007669"/>
    <property type="project" value="UniProtKB-UniRule"/>
</dbReference>
<sequence length="210" mass="21913">MPEPKRGRRREDPSGALYAFDAAFVSGGRGPLAGADEAGRGALAGPIVAAAVILGEEKLAGLDDSKALGEGVREALFRRVVADARALSVVSFPAWWIDEHGVGRANREALSRALGSVSPYSGRALADGTPKLGPAVECMPRADGKSAAVAAASVVAKVLRDHAMRMLELEHPGYGFDRNRGYGTLEHRSSLREVGPCAVHRLSYAGVGAS</sequence>
<dbReference type="PANTHER" id="PTHR10954">
    <property type="entry name" value="RIBONUCLEASE H2 SUBUNIT A"/>
    <property type="match status" value="1"/>
</dbReference>
<evidence type="ECO:0000256" key="11">
    <source>
        <dbReference type="ARBA" id="ARBA00023211"/>
    </source>
</evidence>
<keyword evidence="11" id="KW-0464">Manganese</keyword>
<keyword evidence="7 12" id="KW-0540">Nuclease</keyword>
<dbReference type="InterPro" id="IPR022898">
    <property type="entry name" value="RNase_HII"/>
</dbReference>
<evidence type="ECO:0000313" key="16">
    <source>
        <dbReference type="Proteomes" id="UP000502706"/>
    </source>
</evidence>
<evidence type="ECO:0000256" key="4">
    <source>
        <dbReference type="ARBA" id="ARBA00004496"/>
    </source>
</evidence>
<dbReference type="Gene3D" id="3.30.420.10">
    <property type="entry name" value="Ribonuclease H-like superfamily/Ribonuclease H"/>
    <property type="match status" value="1"/>
</dbReference>
<dbReference type="GO" id="GO:0046872">
    <property type="term" value="F:metal ion binding"/>
    <property type="evidence" value="ECO:0007669"/>
    <property type="project" value="UniProtKB-KW"/>
</dbReference>
<dbReference type="NCBIfam" id="NF000595">
    <property type="entry name" value="PRK00015.1-3"/>
    <property type="match status" value="1"/>
</dbReference>
<dbReference type="InterPro" id="IPR001352">
    <property type="entry name" value="RNase_HII/HIII"/>
</dbReference>
<keyword evidence="16" id="KW-1185">Reference proteome</keyword>
<keyword evidence="8 12" id="KW-0479">Metal-binding</keyword>
<dbReference type="AlphaFoldDB" id="A0A6G8PXJ4"/>
<evidence type="ECO:0000256" key="10">
    <source>
        <dbReference type="ARBA" id="ARBA00022801"/>
    </source>
</evidence>
<dbReference type="RefSeq" id="WP_166396603.1">
    <property type="nucleotide sequence ID" value="NZ_CP045121.1"/>
</dbReference>
<gene>
    <name evidence="15" type="ORF">GBA65_10865</name>
</gene>
<proteinExistence type="inferred from homology"/>
<evidence type="ECO:0000256" key="1">
    <source>
        <dbReference type="ARBA" id="ARBA00000077"/>
    </source>
</evidence>